<dbReference type="HOGENOM" id="CLU_1609566_0_0_0"/>
<protein>
    <recommendedName>
        <fullName evidence="4">DUF4149 domain-containing protein</fullName>
    </recommendedName>
</protein>
<dbReference type="Proteomes" id="UP000006860">
    <property type="component" value="Chromosome"/>
</dbReference>
<organism evidence="2 3">
    <name type="scientific">Rubinisphaera brasiliensis (strain ATCC 49424 / DSM 5305 / JCM 21570 / IAM 15109 / NBRC 103401 / IFAM 1448)</name>
    <name type="common">Planctomyces brasiliensis</name>
    <dbReference type="NCBI Taxonomy" id="756272"/>
    <lineage>
        <taxon>Bacteria</taxon>
        <taxon>Pseudomonadati</taxon>
        <taxon>Planctomycetota</taxon>
        <taxon>Planctomycetia</taxon>
        <taxon>Planctomycetales</taxon>
        <taxon>Planctomycetaceae</taxon>
        <taxon>Rubinisphaera</taxon>
    </lineage>
</organism>
<dbReference type="RefSeq" id="WP_013630381.1">
    <property type="nucleotide sequence ID" value="NC_015174.1"/>
</dbReference>
<sequence length="165" mass="18477">MIAAILLGLSRLLSALWCGGAILFVLVTVQEILSGKLESIVLDQLILLRFPVYYTFAFCLLVPTTLATLGWWAMTPGRWKTRVSAAAAVLGLAAMTFDYFQVYTPLRDMLLPLGSARPHSFRQYHRWTEQLNTLALLCFLTVALIQNALPLRESEKLTRTDSADE</sequence>
<proteinExistence type="predicted"/>
<dbReference type="KEGG" id="pbs:Plabr_4087"/>
<evidence type="ECO:0000313" key="2">
    <source>
        <dbReference type="EMBL" id="ADY61664.1"/>
    </source>
</evidence>
<evidence type="ECO:0008006" key="4">
    <source>
        <dbReference type="Google" id="ProtNLM"/>
    </source>
</evidence>
<keyword evidence="3" id="KW-1185">Reference proteome</keyword>
<evidence type="ECO:0000256" key="1">
    <source>
        <dbReference type="SAM" id="Phobius"/>
    </source>
</evidence>
<name>F0SHA9_RUBBR</name>
<keyword evidence="1" id="KW-0472">Membrane</keyword>
<feature type="transmembrane region" description="Helical" evidence="1">
    <location>
        <begin position="85"/>
        <end position="103"/>
    </location>
</feature>
<feature type="transmembrane region" description="Helical" evidence="1">
    <location>
        <begin position="53"/>
        <end position="73"/>
    </location>
</feature>
<reference evidence="3" key="1">
    <citation type="submission" date="2011-02" db="EMBL/GenBank/DDBJ databases">
        <title>The complete genome of Planctomyces brasiliensis DSM 5305.</title>
        <authorList>
            <person name="Lucas S."/>
            <person name="Copeland A."/>
            <person name="Lapidus A."/>
            <person name="Bruce D."/>
            <person name="Goodwin L."/>
            <person name="Pitluck S."/>
            <person name="Kyrpides N."/>
            <person name="Mavromatis K."/>
            <person name="Pagani I."/>
            <person name="Ivanova N."/>
            <person name="Ovchinnikova G."/>
            <person name="Lu M."/>
            <person name="Detter J.C."/>
            <person name="Han C."/>
            <person name="Land M."/>
            <person name="Hauser L."/>
            <person name="Markowitz V."/>
            <person name="Cheng J.-F."/>
            <person name="Hugenholtz P."/>
            <person name="Woyke T."/>
            <person name="Wu D."/>
            <person name="Tindall B."/>
            <person name="Pomrenke H.G."/>
            <person name="Brambilla E."/>
            <person name="Klenk H.-P."/>
            <person name="Eisen J.A."/>
        </authorList>
    </citation>
    <scope>NUCLEOTIDE SEQUENCE [LARGE SCALE GENOMIC DNA]</scope>
    <source>
        <strain evidence="3">ATCC 49424 / DSM 5305 / JCM 21570 / NBRC 103401 / IFAM 1448</strain>
    </source>
</reference>
<accession>F0SHA9</accession>
<evidence type="ECO:0000313" key="3">
    <source>
        <dbReference type="Proteomes" id="UP000006860"/>
    </source>
</evidence>
<dbReference type="EMBL" id="CP002546">
    <property type="protein sequence ID" value="ADY61664.1"/>
    <property type="molecule type" value="Genomic_DNA"/>
</dbReference>
<keyword evidence="1" id="KW-1133">Transmembrane helix</keyword>
<feature type="transmembrane region" description="Helical" evidence="1">
    <location>
        <begin position="12"/>
        <end position="33"/>
    </location>
</feature>
<keyword evidence="1" id="KW-0812">Transmembrane</keyword>
<gene>
    <name evidence="2" type="ordered locus">Plabr_4087</name>
</gene>
<dbReference type="OrthoDB" id="215597at2"/>
<dbReference type="AlphaFoldDB" id="F0SHA9"/>